<keyword evidence="1" id="KW-0472">Membrane</keyword>
<comment type="caution">
    <text evidence="2">The sequence shown here is derived from an EMBL/GenBank/DDBJ whole genome shotgun (WGS) entry which is preliminary data.</text>
</comment>
<keyword evidence="1" id="KW-0812">Transmembrane</keyword>
<dbReference type="EMBL" id="SRKZ01000006">
    <property type="protein sequence ID" value="TGD78389.1"/>
    <property type="molecule type" value="Genomic_DNA"/>
</dbReference>
<feature type="transmembrane region" description="Helical" evidence="1">
    <location>
        <begin position="266"/>
        <end position="287"/>
    </location>
</feature>
<dbReference type="InterPro" id="IPR025367">
    <property type="entry name" value="DUF4271"/>
</dbReference>
<keyword evidence="3" id="KW-1185">Reference proteome</keyword>
<evidence type="ECO:0000313" key="3">
    <source>
        <dbReference type="Proteomes" id="UP000298284"/>
    </source>
</evidence>
<evidence type="ECO:0000313" key="2">
    <source>
        <dbReference type="EMBL" id="TGD78389.1"/>
    </source>
</evidence>
<dbReference type="Proteomes" id="UP000298284">
    <property type="component" value="Unassembled WGS sequence"/>
</dbReference>
<keyword evidence="1" id="KW-1133">Transmembrane helix</keyword>
<feature type="transmembrane region" description="Helical" evidence="1">
    <location>
        <begin position="308"/>
        <end position="327"/>
    </location>
</feature>
<feature type="transmembrane region" description="Helical" evidence="1">
    <location>
        <begin position="369"/>
        <end position="391"/>
    </location>
</feature>
<accession>A0A4Z0MFY5</accession>
<reference evidence="2 3" key="1">
    <citation type="submission" date="2019-04" db="EMBL/GenBank/DDBJ databases">
        <authorList>
            <person name="Feng G."/>
            <person name="Zhang J."/>
            <person name="Zhu H."/>
        </authorList>
    </citation>
    <scope>NUCLEOTIDE SEQUENCE [LARGE SCALE GENOMIC DNA]</scope>
    <source>
        <strain evidence="2 3">JCM 19491</strain>
    </source>
</reference>
<gene>
    <name evidence="2" type="ORF">EU557_19985</name>
</gene>
<sequence length="394" mass="43703">MAVRFSAIRAFLLLLGLLLSVGQLASAVEYRPLPSAPRGGLTADWLIHDEQGNRLVLYLPDYHAPAHAYYQWLTIRPNKPLPISFTARQGLSLFIDNRLVFTARTPASYTVDLAQLLPVGSSSGPHLLCVWQGEAVPNLASFSNVASSPVAPKGKPTAAPLLAQPRPRGHQGQTVFLCFLLVIGMAYGGIRATYQPGFARIYQVEGLWGKAAAEQDFLTKPTITWLNLGLVLLFSLSFALLLVAIHTNIQSIVILRRLFDVPESAIVLRVLLYTALIAGFVIGKYLFLELMGYIFDVTELVMVQYREFIRTILFMGLFLPLVMFLYLGLNQRLPETVLWVSNGVVSLLLVGSVIRVARTLHRKASLLNLHLFSYLCATEVIPLVILLKLIVFTY</sequence>
<name>A0A4Z0MFY5_9BACT</name>
<dbReference type="OrthoDB" id="975088at2"/>
<feature type="transmembrane region" description="Helical" evidence="1">
    <location>
        <begin position="339"/>
        <end position="357"/>
    </location>
</feature>
<feature type="transmembrane region" description="Helical" evidence="1">
    <location>
        <begin position="225"/>
        <end position="246"/>
    </location>
</feature>
<feature type="transmembrane region" description="Helical" evidence="1">
    <location>
        <begin position="174"/>
        <end position="194"/>
    </location>
</feature>
<organism evidence="2 3">
    <name type="scientific">Hymenobacter wooponensis</name>
    <dbReference type="NCBI Taxonomy" id="1525360"/>
    <lineage>
        <taxon>Bacteria</taxon>
        <taxon>Pseudomonadati</taxon>
        <taxon>Bacteroidota</taxon>
        <taxon>Cytophagia</taxon>
        <taxon>Cytophagales</taxon>
        <taxon>Hymenobacteraceae</taxon>
        <taxon>Hymenobacter</taxon>
    </lineage>
</organism>
<evidence type="ECO:0000256" key="1">
    <source>
        <dbReference type="SAM" id="Phobius"/>
    </source>
</evidence>
<proteinExistence type="predicted"/>
<dbReference type="Pfam" id="PF14093">
    <property type="entry name" value="DUF4271"/>
    <property type="match status" value="1"/>
</dbReference>
<protein>
    <submittedName>
        <fullName evidence="2">DUF4271 domain-containing protein</fullName>
    </submittedName>
</protein>
<dbReference type="AlphaFoldDB" id="A0A4Z0MFY5"/>